<proteinExistence type="inferred from homology"/>
<comment type="similarity">
    <text evidence="1">Belongs to the thioredoxin family.</text>
</comment>
<dbReference type="InterPro" id="IPR036249">
    <property type="entry name" value="Thioredoxin-like_sf"/>
</dbReference>
<name>A0AAV2TDT8_CALDB</name>
<evidence type="ECO:0000256" key="2">
    <source>
        <dbReference type="ARBA" id="ARBA00016949"/>
    </source>
</evidence>
<evidence type="ECO:0000256" key="3">
    <source>
        <dbReference type="SAM" id="SignalP"/>
    </source>
</evidence>
<evidence type="ECO:0000256" key="1">
    <source>
        <dbReference type="ARBA" id="ARBA00008987"/>
    </source>
</evidence>
<evidence type="ECO:0000313" key="5">
    <source>
        <dbReference type="EMBL" id="CAL5135320.1"/>
    </source>
</evidence>
<comment type="caution">
    <text evidence="5">The sequence shown here is derived from an EMBL/GenBank/DDBJ whole genome shotgun (WGS) entry which is preliminary data.</text>
</comment>
<protein>
    <recommendedName>
        <fullName evidence="2">Thioredoxin domain-containing protein 17</fullName>
    </recommendedName>
</protein>
<dbReference type="SUPFAM" id="SSF52833">
    <property type="entry name" value="Thioredoxin-like"/>
    <property type="match status" value="1"/>
</dbReference>
<dbReference type="GO" id="GO:0047134">
    <property type="term" value="F:protein-disulfide reductase [NAD(P)H] activity"/>
    <property type="evidence" value="ECO:0007669"/>
    <property type="project" value="InterPro"/>
</dbReference>
<dbReference type="Pfam" id="PF06110">
    <property type="entry name" value="TXD17-like_Trx"/>
    <property type="match status" value="1"/>
</dbReference>
<dbReference type="Proteomes" id="UP001497525">
    <property type="component" value="Unassembled WGS sequence"/>
</dbReference>
<dbReference type="PANTHER" id="PTHR12452:SF0">
    <property type="entry name" value="THIOREDOXIN DOMAIN-CONTAINING PROTEIN 17"/>
    <property type="match status" value="1"/>
</dbReference>
<dbReference type="EMBL" id="CAXLJL010000256">
    <property type="protein sequence ID" value="CAL5135320.1"/>
    <property type="molecule type" value="Genomic_DNA"/>
</dbReference>
<dbReference type="InterPro" id="IPR045108">
    <property type="entry name" value="TXNDC17-like"/>
</dbReference>
<sequence length="158" mass="17979">MKVASYSVLLALFCAVRLGGDCSFCSIKTMESGSPIIVKQPIESLSDLLKAVEYYKNWRIFVLYFGTPQSDGQSWCPDCREAKPTIDEALKYLPYNGVFLTVYVGDRATWKDPQNEFRTYPKCSVQSIPTIDQWEPHNRVSGDNILHIINIQNLFADK</sequence>
<gene>
    <name evidence="5" type="ORF">CDAUBV1_LOCUS9480</name>
</gene>
<keyword evidence="3" id="KW-0732">Signal</keyword>
<reference evidence="5" key="1">
    <citation type="submission" date="2024-06" db="EMBL/GenBank/DDBJ databases">
        <authorList>
            <person name="Liu X."/>
            <person name="Lenzi L."/>
            <person name="Haldenby T S."/>
            <person name="Uol C."/>
        </authorList>
    </citation>
    <scope>NUCLEOTIDE SEQUENCE</scope>
</reference>
<feature type="chain" id="PRO_5043763581" description="Thioredoxin domain-containing protein 17" evidence="3">
    <location>
        <begin position="20"/>
        <end position="158"/>
    </location>
</feature>
<feature type="signal peptide" evidence="3">
    <location>
        <begin position="1"/>
        <end position="19"/>
    </location>
</feature>
<evidence type="ECO:0000313" key="6">
    <source>
        <dbReference type="Proteomes" id="UP001497525"/>
    </source>
</evidence>
<feature type="domain" description="Thioredoxin" evidence="4">
    <location>
        <begin position="52"/>
        <end position="156"/>
    </location>
</feature>
<organism evidence="5 6">
    <name type="scientific">Calicophoron daubneyi</name>
    <name type="common">Rumen fluke</name>
    <name type="synonym">Paramphistomum daubneyi</name>
    <dbReference type="NCBI Taxonomy" id="300641"/>
    <lineage>
        <taxon>Eukaryota</taxon>
        <taxon>Metazoa</taxon>
        <taxon>Spiralia</taxon>
        <taxon>Lophotrochozoa</taxon>
        <taxon>Platyhelminthes</taxon>
        <taxon>Trematoda</taxon>
        <taxon>Digenea</taxon>
        <taxon>Plagiorchiida</taxon>
        <taxon>Pronocephalata</taxon>
        <taxon>Paramphistomoidea</taxon>
        <taxon>Paramphistomidae</taxon>
        <taxon>Calicophoron</taxon>
    </lineage>
</organism>
<dbReference type="GO" id="GO:0005829">
    <property type="term" value="C:cytosol"/>
    <property type="evidence" value="ECO:0007669"/>
    <property type="project" value="TreeGrafter"/>
</dbReference>
<dbReference type="InterPro" id="IPR010357">
    <property type="entry name" value="TXNDC17_dom"/>
</dbReference>
<dbReference type="Gene3D" id="3.40.30.10">
    <property type="entry name" value="Glutaredoxin"/>
    <property type="match status" value="1"/>
</dbReference>
<evidence type="ECO:0000259" key="4">
    <source>
        <dbReference type="Pfam" id="PF06110"/>
    </source>
</evidence>
<accession>A0AAV2TDT8</accession>
<dbReference type="AlphaFoldDB" id="A0AAV2TDT8"/>
<dbReference type="PANTHER" id="PTHR12452">
    <property type="entry name" value="42-9-9 PROTEIN-RELATED"/>
    <property type="match status" value="1"/>
</dbReference>